<dbReference type="Proteomes" id="UP000286746">
    <property type="component" value="Unassembled WGS sequence"/>
</dbReference>
<feature type="domain" description="Insertion element IS150 protein InsJ-like helix-turn-helix" evidence="1">
    <location>
        <begin position="11"/>
        <end position="53"/>
    </location>
</feature>
<feature type="domain" description="Thiopeptide-type bacteriocin biosynthesis" evidence="2">
    <location>
        <begin position="60"/>
        <end position="321"/>
    </location>
</feature>
<dbReference type="RefSeq" id="WP_125055050.1">
    <property type="nucleotide sequence ID" value="NZ_BHZD01000001.1"/>
</dbReference>
<comment type="caution">
    <text evidence="3">The sequence shown here is derived from an EMBL/GenBank/DDBJ whole genome shotgun (WGS) entry which is preliminary data.</text>
</comment>
<protein>
    <submittedName>
        <fullName evidence="3">O-methyltransferase</fullName>
    </submittedName>
</protein>
<reference evidence="3 4" key="1">
    <citation type="submission" date="2018-11" db="EMBL/GenBank/DDBJ databases">
        <title>Whole genome sequence of Streptomyces paromomycinus NBRC 15454(T).</title>
        <authorList>
            <person name="Komaki H."/>
            <person name="Tamura T."/>
        </authorList>
    </citation>
    <scope>NUCLEOTIDE SEQUENCE [LARGE SCALE GENOMIC DNA]</scope>
    <source>
        <strain evidence="3 4">NBRC 15454</strain>
    </source>
</reference>
<gene>
    <name evidence="3" type="ORF">GKJPGBOP_03775</name>
</gene>
<name>A0A401W433_STREY</name>
<dbReference type="EMBL" id="BHZD01000001">
    <property type="protein sequence ID" value="GCD44087.1"/>
    <property type="molecule type" value="Genomic_DNA"/>
</dbReference>
<evidence type="ECO:0000259" key="1">
    <source>
        <dbReference type="Pfam" id="PF13518"/>
    </source>
</evidence>
<accession>A0A401W433</accession>
<dbReference type="GO" id="GO:0032259">
    <property type="term" value="P:methylation"/>
    <property type="evidence" value="ECO:0007669"/>
    <property type="project" value="UniProtKB-KW"/>
</dbReference>
<dbReference type="Pfam" id="PF13518">
    <property type="entry name" value="HTH_28"/>
    <property type="match status" value="1"/>
</dbReference>
<evidence type="ECO:0000313" key="4">
    <source>
        <dbReference type="Proteomes" id="UP000286746"/>
    </source>
</evidence>
<dbReference type="NCBIfam" id="TIGR03891">
    <property type="entry name" value="thiopep_ocin"/>
    <property type="match status" value="1"/>
</dbReference>
<organism evidence="3 4">
    <name type="scientific">Streptomyces paromomycinus</name>
    <name type="common">Streptomyces rimosus subsp. paromomycinus</name>
    <dbReference type="NCBI Taxonomy" id="92743"/>
    <lineage>
        <taxon>Bacteria</taxon>
        <taxon>Bacillati</taxon>
        <taxon>Actinomycetota</taxon>
        <taxon>Actinomycetes</taxon>
        <taxon>Kitasatosporales</taxon>
        <taxon>Streptomycetaceae</taxon>
        <taxon>Streptomyces</taxon>
    </lineage>
</organism>
<sequence>MDLHDSGTAEQAILAALTGTPIAEAAALARMSPERLAKAVKQYRTAGRATLDAQEKPFEWHQVNIEFTDYPTAERAFHVYLLPTLRQATDSGTVRNWWFVRKHPCWRLRAAPGPETAAEDVSKRLAEALDSALSQGVVKHWWSSPYEPETTAFGGPDGMKAAHSLFHADSVGVLNYLHRSAADTNGLLDAKTTSLLIVTLFFRAAGLEWSEQGDVWARVEAKRPLPVDVPVEHVTAMTNPLRRLLSIDARPALGPGGPLAPLAEWVAGMEHAGRALLDAGSEGQLSLGTRGILARHVIFHWNRMGFSALQQSIWARAARQAVLGD</sequence>
<dbReference type="InterPro" id="IPR023809">
    <property type="entry name" value="Thiopep_bacteriocin_synth_dom"/>
</dbReference>
<dbReference type="AlphaFoldDB" id="A0A401W433"/>
<dbReference type="GO" id="GO:0008168">
    <property type="term" value="F:methyltransferase activity"/>
    <property type="evidence" value="ECO:0007669"/>
    <property type="project" value="UniProtKB-KW"/>
</dbReference>
<keyword evidence="3" id="KW-0808">Transferase</keyword>
<dbReference type="InterPro" id="IPR055247">
    <property type="entry name" value="InsJ-like_HTH"/>
</dbReference>
<keyword evidence="3" id="KW-0489">Methyltransferase</keyword>
<evidence type="ECO:0000313" key="3">
    <source>
        <dbReference type="EMBL" id="GCD44087.1"/>
    </source>
</evidence>
<evidence type="ECO:0000259" key="2">
    <source>
        <dbReference type="Pfam" id="PF14028"/>
    </source>
</evidence>
<keyword evidence="4" id="KW-1185">Reference proteome</keyword>
<dbReference type="Pfam" id="PF14028">
    <property type="entry name" value="Lant_dehydr_C"/>
    <property type="match status" value="1"/>
</dbReference>
<proteinExistence type="predicted"/>